<comment type="caution">
    <text evidence="2">The sequence shown here is derived from an EMBL/GenBank/DDBJ whole genome shotgun (WGS) entry which is preliminary data.</text>
</comment>
<dbReference type="EMBL" id="RCHS01002005">
    <property type="protein sequence ID" value="RMX50201.1"/>
    <property type="molecule type" value="Genomic_DNA"/>
</dbReference>
<feature type="region of interest" description="Disordered" evidence="1">
    <location>
        <begin position="1"/>
        <end position="51"/>
    </location>
</feature>
<proteinExistence type="predicted"/>
<name>A0A3M6U9C6_POCDA</name>
<gene>
    <name evidence="2" type="ORF">pdam_00004834</name>
</gene>
<organism evidence="2 3">
    <name type="scientific">Pocillopora damicornis</name>
    <name type="common">Cauliflower coral</name>
    <name type="synonym">Millepora damicornis</name>
    <dbReference type="NCBI Taxonomy" id="46731"/>
    <lineage>
        <taxon>Eukaryota</taxon>
        <taxon>Metazoa</taxon>
        <taxon>Cnidaria</taxon>
        <taxon>Anthozoa</taxon>
        <taxon>Hexacorallia</taxon>
        <taxon>Scleractinia</taxon>
        <taxon>Astrocoeniina</taxon>
        <taxon>Pocilloporidae</taxon>
        <taxon>Pocillopora</taxon>
    </lineage>
</organism>
<keyword evidence="3" id="KW-1185">Reference proteome</keyword>
<dbReference type="AlphaFoldDB" id="A0A3M6U9C6"/>
<evidence type="ECO:0000256" key="1">
    <source>
        <dbReference type="SAM" id="MobiDB-lite"/>
    </source>
</evidence>
<dbReference type="Proteomes" id="UP000275408">
    <property type="component" value="Unassembled WGS sequence"/>
</dbReference>
<evidence type="ECO:0000313" key="2">
    <source>
        <dbReference type="EMBL" id="RMX50201.1"/>
    </source>
</evidence>
<feature type="compositionally biased region" description="Basic residues" evidence="1">
    <location>
        <begin position="38"/>
        <end position="50"/>
    </location>
</feature>
<evidence type="ECO:0000313" key="3">
    <source>
        <dbReference type="Proteomes" id="UP000275408"/>
    </source>
</evidence>
<accession>A0A3M6U9C6</accession>
<reference evidence="2 3" key="1">
    <citation type="journal article" date="2018" name="Sci. Rep.">
        <title>Comparative analysis of the Pocillopora damicornis genome highlights role of immune system in coral evolution.</title>
        <authorList>
            <person name="Cunning R."/>
            <person name="Bay R.A."/>
            <person name="Gillette P."/>
            <person name="Baker A.C."/>
            <person name="Traylor-Knowles N."/>
        </authorList>
    </citation>
    <scope>NUCLEOTIDE SEQUENCE [LARGE SCALE GENOMIC DNA]</scope>
    <source>
        <strain evidence="2">RSMAS</strain>
        <tissue evidence="2">Whole animal</tissue>
    </source>
</reference>
<feature type="compositionally biased region" description="Basic and acidic residues" evidence="1">
    <location>
        <begin position="14"/>
        <end position="23"/>
    </location>
</feature>
<sequence length="129" mass="14758">MGTNSSKISRKVKEKNNKGDGPRRSVQFAATKAEPPLKRSKKQMASLRRKGVVDECNVQSYHEGAMTKNSRLQQLHANPPPGFRKFESEVPWRTIDEELALQLWEGVFQPMYTTMLPLKSSRIQNEQKS</sequence>
<protein>
    <submittedName>
        <fullName evidence="2">Uncharacterized protein</fullName>
    </submittedName>
</protein>